<evidence type="ECO:0000313" key="5">
    <source>
        <dbReference type="Proteomes" id="UP000676325"/>
    </source>
</evidence>
<feature type="transmembrane region" description="Helical" evidence="2">
    <location>
        <begin position="492"/>
        <end position="517"/>
    </location>
</feature>
<feature type="region of interest" description="Disordered" evidence="1">
    <location>
        <begin position="1"/>
        <end position="64"/>
    </location>
</feature>
<keyword evidence="2" id="KW-1133">Transmembrane helix</keyword>
<dbReference type="EMBL" id="JAGSOH010000033">
    <property type="protein sequence ID" value="MBR7827383.1"/>
    <property type="molecule type" value="Genomic_DNA"/>
</dbReference>
<comment type="caution">
    <text evidence="4">The sequence shown here is derived from an EMBL/GenBank/DDBJ whole genome shotgun (WGS) entry which is preliminary data.</text>
</comment>
<keyword evidence="2" id="KW-0812">Transmembrane</keyword>
<feature type="compositionally biased region" description="Low complexity" evidence="1">
    <location>
        <begin position="397"/>
        <end position="410"/>
    </location>
</feature>
<evidence type="ECO:0000313" key="4">
    <source>
        <dbReference type="EMBL" id="MBR7827383.1"/>
    </source>
</evidence>
<dbReference type="AlphaFoldDB" id="A0A941IJS0"/>
<feature type="compositionally biased region" description="Low complexity" evidence="1">
    <location>
        <begin position="1083"/>
        <end position="1097"/>
    </location>
</feature>
<keyword evidence="2" id="KW-0472">Membrane</keyword>
<dbReference type="PANTHER" id="PTHR35788:SF1">
    <property type="entry name" value="EXPORTED PROTEIN"/>
    <property type="match status" value="1"/>
</dbReference>
<dbReference type="Pfam" id="PF12229">
    <property type="entry name" value="PG_binding_4"/>
    <property type="match status" value="1"/>
</dbReference>
<feature type="compositionally biased region" description="Low complexity" evidence="1">
    <location>
        <begin position="1050"/>
        <end position="1070"/>
    </location>
</feature>
<feature type="domain" description="YoaR-like putative peptidoglycan binding" evidence="3">
    <location>
        <begin position="566"/>
        <end position="666"/>
    </location>
</feature>
<dbReference type="PANTHER" id="PTHR35788">
    <property type="entry name" value="EXPORTED PROTEIN-RELATED"/>
    <property type="match status" value="1"/>
</dbReference>
<feature type="region of interest" description="Disordered" evidence="1">
    <location>
        <begin position="875"/>
        <end position="894"/>
    </location>
</feature>
<evidence type="ECO:0000259" key="3">
    <source>
        <dbReference type="Pfam" id="PF12229"/>
    </source>
</evidence>
<reference evidence="4" key="1">
    <citation type="submission" date="2021-04" db="EMBL/GenBank/DDBJ databases">
        <title>Genome based classification of Actinospica acidithermotolerans sp. nov., an actinobacterium isolated from an Indonesian hot spring.</title>
        <authorList>
            <person name="Kusuma A.B."/>
            <person name="Putra K.E."/>
            <person name="Nafisah S."/>
            <person name="Loh J."/>
            <person name="Nouioui I."/>
            <person name="Goodfellow M."/>
        </authorList>
    </citation>
    <scope>NUCLEOTIDE SEQUENCE</scope>
    <source>
        <strain evidence="4">MGRD01-02</strain>
    </source>
</reference>
<feature type="region of interest" description="Disordered" evidence="1">
    <location>
        <begin position="397"/>
        <end position="488"/>
    </location>
</feature>
<dbReference type="InterPro" id="IPR022029">
    <property type="entry name" value="YoaR-like_PG-bd"/>
</dbReference>
<dbReference type="RefSeq" id="WP_212518527.1">
    <property type="nucleotide sequence ID" value="NZ_JAGSOH010000033.1"/>
</dbReference>
<keyword evidence="5" id="KW-1185">Reference proteome</keyword>
<organism evidence="4 5">
    <name type="scientific">Actinospica acidithermotolerans</name>
    <dbReference type="NCBI Taxonomy" id="2828514"/>
    <lineage>
        <taxon>Bacteria</taxon>
        <taxon>Bacillati</taxon>
        <taxon>Actinomycetota</taxon>
        <taxon>Actinomycetes</taxon>
        <taxon>Catenulisporales</taxon>
        <taxon>Actinospicaceae</taxon>
        <taxon>Actinospica</taxon>
    </lineage>
</organism>
<accession>A0A941IJS0</accession>
<proteinExistence type="predicted"/>
<dbReference type="Proteomes" id="UP000676325">
    <property type="component" value="Unassembled WGS sequence"/>
</dbReference>
<sequence length="1105" mass="111945">MTDAFPDPSEPTDLLEFPPLPQQPGRSGDGGPRHGQRPPQQGPDSNGGRPAGDAGEQPDSGPIRVVPEAEATARIRIMLPTQPPTPSTALRPQHSWEDTHAADEPAVEAFARVAASPASPSTLPSQLAAMTLATMVIPLPPSVRPGSGLLTTTLPPDQAAQANAAQIGDAFRDTIEEIFGVDLETVDPAELGLPPRPAAASAAPDLESGYAAAYGAEDDDAYGGYDADVSGTYALPADPESGFRAEELAEQAFPPIPAAPPMPFPRPVPAEVFGGPYGVPTARAPFGGVPEPADPFGHQRGIADPQRHALALRYLGGIFHDSSGESSFLDPDEIDQGWIPSAFGAVPPDAPTEQIARITAELPTPGYAAPAPAVPDRSASAPTTVLPAITPTTVLPAVASADPVDPAHGRSGARRAARQAPYQGGDSAAAKPAQPGAQPRPAQPKPAQAKPQPTTPQPQTPQSKTPRPKSQHTKAHSAGQAKTGQGKRGKTLTLVGLVVAGFAMLYGIALLVAGGVLDGKIPAGVSVDGVNIGGMSQDAARNAIATQLGPISTRPVQLMVGQTPVTIDPAKSGLSLDVVQTVAAAEAEHTDPFSVIPALFGVHHAVDPVIAVDQSALTAALDKLAATYDSPLVEGEITFTNGQPVVTDPKEGRGFDVAAAVNAVKSGYLRITPIELPVNAQTPRATADGLQSALEQIARPAVSAPITIVTGSVSTTLTPTQIGNALTIEPNQSGTMVPILDGTMLRADLNPAALATERQGTNASFTVISGQPQLIAEKDGVGYSPQALASAVAGVLTSASPRSVTLQQGPLPPSFTTAQAQALGVQAVLGSATIAIPAATDRDVDTTHATSLIMGTIVQPGEVWSFNKTVGAPTKANGYTEPAGTSSTDGVDESGADDMVATAVFDAAFHSGMGDTVHHPNAAYFSRYPVGLDAAVVYPGTDLQWTNSGSHPVYVYASYANGSLTVALLGQSSYDQVSVSVSGQQSVVSPSASPHYGCPAEPASNGFQVVVTRVLTRGGAQVGTEQFHVSYQPFEGTTCGATSTQSPAVGAGSSGKNGSAGSTTASTSRSSGGGGGSGGGGTTPAPNSSSAAPTSSSGVLGGLLH</sequence>
<dbReference type="InterPro" id="IPR007391">
    <property type="entry name" value="Vancomycin_resist_VanW"/>
</dbReference>
<evidence type="ECO:0000256" key="1">
    <source>
        <dbReference type="SAM" id="MobiDB-lite"/>
    </source>
</evidence>
<feature type="compositionally biased region" description="Basic residues" evidence="1">
    <location>
        <begin position="466"/>
        <end position="475"/>
    </location>
</feature>
<feature type="compositionally biased region" description="Gly residues" evidence="1">
    <location>
        <begin position="1071"/>
        <end position="1082"/>
    </location>
</feature>
<feature type="compositionally biased region" description="Low complexity" evidence="1">
    <location>
        <begin position="428"/>
        <end position="452"/>
    </location>
</feature>
<protein>
    <submittedName>
        <fullName evidence="4">VanW family protein</fullName>
    </submittedName>
</protein>
<feature type="region of interest" description="Disordered" evidence="1">
    <location>
        <begin position="1039"/>
        <end position="1105"/>
    </location>
</feature>
<evidence type="ECO:0000256" key="2">
    <source>
        <dbReference type="SAM" id="Phobius"/>
    </source>
</evidence>
<dbReference type="Pfam" id="PF04294">
    <property type="entry name" value="VanW"/>
    <property type="match status" value="1"/>
</dbReference>
<name>A0A941IJS0_9ACTN</name>
<gene>
    <name evidence="4" type="ORF">KDK95_13780</name>
</gene>
<dbReference type="InterPro" id="IPR052913">
    <property type="entry name" value="Glycopeptide_resist_protein"/>
</dbReference>